<evidence type="ECO:0000313" key="1">
    <source>
        <dbReference type="EMBL" id="CAI2197338.1"/>
    </source>
</evidence>
<dbReference type="AlphaFoldDB" id="A0A9W4T9S5"/>
<dbReference type="EMBL" id="CAMKVN010016123">
    <property type="protein sequence ID" value="CAI2197338.1"/>
    <property type="molecule type" value="Genomic_DNA"/>
</dbReference>
<evidence type="ECO:0000313" key="2">
    <source>
        <dbReference type="Proteomes" id="UP001153678"/>
    </source>
</evidence>
<organism evidence="1 2">
    <name type="scientific">Funneliformis geosporum</name>
    <dbReference type="NCBI Taxonomy" id="1117311"/>
    <lineage>
        <taxon>Eukaryota</taxon>
        <taxon>Fungi</taxon>
        <taxon>Fungi incertae sedis</taxon>
        <taxon>Mucoromycota</taxon>
        <taxon>Glomeromycotina</taxon>
        <taxon>Glomeromycetes</taxon>
        <taxon>Glomerales</taxon>
        <taxon>Glomeraceae</taxon>
        <taxon>Funneliformis</taxon>
    </lineage>
</organism>
<proteinExistence type="predicted"/>
<name>A0A9W4T9S5_9GLOM</name>
<comment type="caution">
    <text evidence="1">The sequence shown here is derived from an EMBL/GenBank/DDBJ whole genome shotgun (WGS) entry which is preliminary data.</text>
</comment>
<dbReference type="Proteomes" id="UP001153678">
    <property type="component" value="Unassembled WGS sequence"/>
</dbReference>
<feature type="non-terminal residue" evidence="1">
    <location>
        <position position="49"/>
    </location>
</feature>
<keyword evidence="2" id="KW-1185">Reference proteome</keyword>
<sequence length="49" mass="5565">RFAKILTEICVLTYLNISLVYPMYNHLIDYAEKIMKDGKSSKSLVAAAK</sequence>
<protein>
    <submittedName>
        <fullName evidence="1">19370_t:CDS:1</fullName>
    </submittedName>
</protein>
<feature type="non-terminal residue" evidence="1">
    <location>
        <position position="1"/>
    </location>
</feature>
<reference evidence="1" key="1">
    <citation type="submission" date="2022-08" db="EMBL/GenBank/DDBJ databases">
        <authorList>
            <person name="Kallberg Y."/>
            <person name="Tangrot J."/>
            <person name="Rosling A."/>
        </authorList>
    </citation>
    <scope>NUCLEOTIDE SEQUENCE</scope>
    <source>
        <strain evidence="1">Wild A</strain>
    </source>
</reference>
<gene>
    <name evidence="1" type="ORF">FWILDA_LOCUS18027</name>
</gene>
<accession>A0A9W4T9S5</accession>
<dbReference type="OrthoDB" id="2392675at2759"/>